<evidence type="ECO:0000313" key="6">
    <source>
        <dbReference type="Proteomes" id="UP001526246"/>
    </source>
</evidence>
<protein>
    <submittedName>
        <fullName evidence="5">Aspartyl/asparaginyl beta-hydroxylase domain-containing protein</fullName>
    </submittedName>
</protein>
<name>A0ABT3JFV7_9SPHN</name>
<dbReference type="Gene3D" id="2.60.120.330">
    <property type="entry name" value="B-lactam Antibiotic, Isopenicillin N Synthase, Chain"/>
    <property type="match status" value="1"/>
</dbReference>
<dbReference type="InterPro" id="IPR011990">
    <property type="entry name" value="TPR-like_helical_dom_sf"/>
</dbReference>
<dbReference type="InterPro" id="IPR019734">
    <property type="entry name" value="TPR_rpt"/>
</dbReference>
<dbReference type="PANTHER" id="PTHR46332:SF5">
    <property type="entry name" value="ASPARTATE BETA-HYDROXYLASE DOMAIN CONTAINING 2"/>
    <property type="match status" value="1"/>
</dbReference>
<dbReference type="RefSeq" id="WP_264882564.1">
    <property type="nucleotide sequence ID" value="NZ_JAPDOB010000002.1"/>
</dbReference>
<dbReference type="InterPro" id="IPR007803">
    <property type="entry name" value="Asp/Arg/Pro-Hydrxlase"/>
</dbReference>
<keyword evidence="3" id="KW-0560">Oxidoreductase</keyword>
<comment type="caution">
    <text evidence="5">The sequence shown here is derived from an EMBL/GenBank/DDBJ whole genome shotgun (WGS) entry which is preliminary data.</text>
</comment>
<dbReference type="Pfam" id="PF05118">
    <property type="entry name" value="Asp_Arg_Hydrox"/>
    <property type="match status" value="1"/>
</dbReference>
<dbReference type="EMBL" id="JAPDOB010000002">
    <property type="protein sequence ID" value="MCW3797961.1"/>
    <property type="molecule type" value="Genomic_DNA"/>
</dbReference>
<dbReference type="Proteomes" id="UP001526246">
    <property type="component" value="Unassembled WGS sequence"/>
</dbReference>
<evidence type="ECO:0000256" key="3">
    <source>
        <dbReference type="ARBA" id="ARBA00023002"/>
    </source>
</evidence>
<evidence type="ECO:0000256" key="2">
    <source>
        <dbReference type="ARBA" id="ARBA00022964"/>
    </source>
</evidence>
<evidence type="ECO:0000259" key="4">
    <source>
        <dbReference type="Pfam" id="PF05118"/>
    </source>
</evidence>
<dbReference type="SMART" id="SM00028">
    <property type="entry name" value="TPR"/>
    <property type="match status" value="3"/>
</dbReference>
<dbReference type="InterPro" id="IPR027443">
    <property type="entry name" value="IPNS-like_sf"/>
</dbReference>
<reference evidence="5 6" key="1">
    <citation type="submission" date="2022-10" db="EMBL/GenBank/DDBJ databases">
        <title>Sphingomonas sp.</title>
        <authorList>
            <person name="Jin C."/>
        </authorList>
    </citation>
    <scope>NUCLEOTIDE SEQUENCE [LARGE SCALE GENOMIC DNA]</scope>
    <source>
        <strain evidence="5 6">BN140010</strain>
    </source>
</reference>
<feature type="domain" description="Aspartyl/asparaginy/proline hydroxylase" evidence="4">
    <location>
        <begin position="234"/>
        <end position="398"/>
    </location>
</feature>
<organism evidence="5 6">
    <name type="scientific">Sphingomonas arvum</name>
    <dbReference type="NCBI Taxonomy" id="2992113"/>
    <lineage>
        <taxon>Bacteria</taxon>
        <taxon>Pseudomonadati</taxon>
        <taxon>Pseudomonadota</taxon>
        <taxon>Alphaproteobacteria</taxon>
        <taxon>Sphingomonadales</taxon>
        <taxon>Sphingomonadaceae</taxon>
        <taxon>Sphingomonas</taxon>
    </lineage>
</organism>
<dbReference type="Gene3D" id="1.25.40.10">
    <property type="entry name" value="Tetratricopeptide repeat domain"/>
    <property type="match status" value="1"/>
</dbReference>
<dbReference type="SUPFAM" id="SSF48452">
    <property type="entry name" value="TPR-like"/>
    <property type="match status" value="1"/>
</dbReference>
<dbReference type="InterPro" id="IPR051821">
    <property type="entry name" value="Asp/Asn_beta-hydroxylase"/>
</dbReference>
<comment type="similarity">
    <text evidence="1">Belongs to the aspartyl/asparaginyl beta-hydroxylase family.</text>
</comment>
<keyword evidence="6" id="KW-1185">Reference proteome</keyword>
<gene>
    <name evidence="5" type="ORF">OMW55_09110</name>
</gene>
<proteinExistence type="inferred from homology"/>
<accession>A0ABT3JFV7</accession>
<evidence type="ECO:0000313" key="5">
    <source>
        <dbReference type="EMBL" id="MCW3797961.1"/>
    </source>
</evidence>
<dbReference type="SUPFAM" id="SSF51197">
    <property type="entry name" value="Clavaminate synthase-like"/>
    <property type="match status" value="1"/>
</dbReference>
<dbReference type="PANTHER" id="PTHR46332">
    <property type="entry name" value="ASPARTATE BETA-HYDROXYLASE DOMAIN-CONTAINING PROTEIN 2"/>
    <property type="match status" value="1"/>
</dbReference>
<evidence type="ECO:0000256" key="1">
    <source>
        <dbReference type="ARBA" id="ARBA00007730"/>
    </source>
</evidence>
<keyword evidence="2" id="KW-0223">Dioxygenase</keyword>
<sequence length="425" mass="46752">MATLSPDLERLLAEARGARARGQADEERRVLERAVAAFPDHPQAQNTRGLRALADGDLPLAVSSFARAAALDPGEPALCLNLAAAHRQAGDQDGEAAALRAALDIDRRHFLAQLRLAELRQRQGSLSEAAQHWAAVVQLAGGMDERPPLVADGLARGQRFLDEHNAAFARELECELSGDPTDALTERRFGACVDVMLRGRRVYRNECHGLYYPFLPADEYFDRDLFPWFEGLEARTPAIRGEALALLANGSDAIRPYVRQDKGTPQNKWSALDHSHDWSACFLWEYGIRNDPVCALCPETAAALEAVPRSHVPGKAPSAFFSILQPGAHIPPHTGVTNTRAIIHLPLVVPDGCTFRVGGETRPWVEGHAFAFDDTIEHEAWNRSDQVRILLILDVWNPHLSEAEQERLIKLFAVADRGLVAPRAG</sequence>